<keyword evidence="1" id="KW-0472">Membrane</keyword>
<evidence type="ECO:0000313" key="3">
    <source>
        <dbReference type="Proteomes" id="UP001304125"/>
    </source>
</evidence>
<keyword evidence="1" id="KW-0812">Transmembrane</keyword>
<feature type="transmembrane region" description="Helical" evidence="1">
    <location>
        <begin position="52"/>
        <end position="69"/>
    </location>
</feature>
<name>A0AA96FA38_9MICO</name>
<dbReference type="AlphaFoldDB" id="A0AA96FA38"/>
<accession>A0AA96FA38</accession>
<evidence type="ECO:0008006" key="4">
    <source>
        <dbReference type="Google" id="ProtNLM"/>
    </source>
</evidence>
<proteinExistence type="predicted"/>
<keyword evidence="1" id="KW-1133">Transmembrane helix</keyword>
<dbReference type="Proteomes" id="UP001304125">
    <property type="component" value="Chromosome"/>
</dbReference>
<sequence length="125" mass="13175">MNRDGSWLVERRRRWPRLSALALVSAWALLVVAMGAAAAAHAMQGTTFATVLIWSIVLPVAGVVVYLLGGRAASRPVRALLAVDSDQEDGAVVLTLVDAVNEPHRLVVDEGTAASLTDAFGDGSR</sequence>
<dbReference type="RefSeq" id="WP_313500704.1">
    <property type="nucleotide sequence ID" value="NZ_CP134879.1"/>
</dbReference>
<reference evidence="2 3" key="1">
    <citation type="submission" date="2023-09" db="EMBL/GenBank/DDBJ databases">
        <title>Demequina sp. a novel bacteria isolated from Capsicum annuum.</title>
        <authorList>
            <person name="Humaira Z."/>
            <person name="Lee J."/>
            <person name="Cho D."/>
        </authorList>
    </citation>
    <scope>NUCLEOTIDE SEQUENCE [LARGE SCALE GENOMIC DNA]</scope>
    <source>
        <strain evidence="2 3">OYTSA14</strain>
    </source>
</reference>
<protein>
    <recommendedName>
        <fullName evidence="4">Phospholipase_D-nuclease N-terminal</fullName>
    </recommendedName>
</protein>
<gene>
    <name evidence="2" type="ORF">RN606_05295</name>
</gene>
<evidence type="ECO:0000313" key="2">
    <source>
        <dbReference type="EMBL" id="WNM25562.1"/>
    </source>
</evidence>
<evidence type="ECO:0000256" key="1">
    <source>
        <dbReference type="SAM" id="Phobius"/>
    </source>
</evidence>
<organism evidence="2 3">
    <name type="scientific">Demequina capsici</name>
    <dbReference type="NCBI Taxonomy" id="3075620"/>
    <lineage>
        <taxon>Bacteria</taxon>
        <taxon>Bacillati</taxon>
        <taxon>Actinomycetota</taxon>
        <taxon>Actinomycetes</taxon>
        <taxon>Micrococcales</taxon>
        <taxon>Demequinaceae</taxon>
        <taxon>Demequina</taxon>
    </lineage>
</organism>
<keyword evidence="3" id="KW-1185">Reference proteome</keyword>
<dbReference type="EMBL" id="CP134879">
    <property type="protein sequence ID" value="WNM25562.1"/>
    <property type="molecule type" value="Genomic_DNA"/>
</dbReference>